<dbReference type="Proteomes" id="UP000318405">
    <property type="component" value="Unassembled WGS sequence"/>
</dbReference>
<name>A0A556AFA4_9BURK</name>
<reference evidence="1 2" key="1">
    <citation type="submission" date="2019-07" db="EMBL/GenBank/DDBJ databases">
        <title>Qingshengfaniella alkalisoli gen. nov., sp. nov., isolated from saline soil.</title>
        <authorList>
            <person name="Xu L."/>
            <person name="Huang X.-X."/>
            <person name="Sun J.-Q."/>
        </authorList>
    </citation>
    <scope>NUCLEOTIDE SEQUENCE [LARGE SCALE GENOMIC DNA]</scope>
    <source>
        <strain evidence="1 2">DSM 27279</strain>
    </source>
</reference>
<evidence type="ECO:0000313" key="1">
    <source>
        <dbReference type="EMBL" id="TSH91567.1"/>
    </source>
</evidence>
<dbReference type="AlphaFoldDB" id="A0A556AFA4"/>
<dbReference type="EMBL" id="VLTJ01000035">
    <property type="protein sequence ID" value="TSH91567.1"/>
    <property type="molecule type" value="Genomic_DNA"/>
</dbReference>
<evidence type="ECO:0008006" key="3">
    <source>
        <dbReference type="Google" id="ProtNLM"/>
    </source>
</evidence>
<comment type="caution">
    <text evidence="1">The sequence shown here is derived from an EMBL/GenBank/DDBJ whole genome shotgun (WGS) entry which is preliminary data.</text>
</comment>
<organism evidence="1 2">
    <name type="scientific">Verticiella sediminum</name>
    <dbReference type="NCBI Taxonomy" id="1247510"/>
    <lineage>
        <taxon>Bacteria</taxon>
        <taxon>Pseudomonadati</taxon>
        <taxon>Pseudomonadota</taxon>
        <taxon>Betaproteobacteria</taxon>
        <taxon>Burkholderiales</taxon>
        <taxon>Alcaligenaceae</taxon>
        <taxon>Verticiella</taxon>
    </lineage>
</organism>
<sequence length="159" mass="17893">MFKVETRQPPERFFEDLAEGEAMPVVTKGPMLVGHQVRWAGACDNYHQEFHHDEHVAKAQGLPGILLSGPFMACYMLTEVTQWLGSRVRMVSFWDRNSGSTMPRDLAHIHATIKRKWVEDGKGYVEVDCHIVNQDGRITTPGGAVAELPLRGMEPPPTR</sequence>
<dbReference type="SUPFAM" id="SSF54637">
    <property type="entry name" value="Thioesterase/thiol ester dehydrase-isomerase"/>
    <property type="match status" value="1"/>
</dbReference>
<dbReference type="Gene3D" id="3.10.129.10">
    <property type="entry name" value="Hotdog Thioesterase"/>
    <property type="match status" value="1"/>
</dbReference>
<proteinExistence type="predicted"/>
<evidence type="ECO:0000313" key="2">
    <source>
        <dbReference type="Proteomes" id="UP000318405"/>
    </source>
</evidence>
<dbReference type="RefSeq" id="WP_143949739.1">
    <property type="nucleotide sequence ID" value="NZ_BAABMB010000006.1"/>
</dbReference>
<keyword evidence="2" id="KW-1185">Reference proteome</keyword>
<dbReference type="InterPro" id="IPR029069">
    <property type="entry name" value="HotDog_dom_sf"/>
</dbReference>
<protein>
    <recommendedName>
        <fullName evidence="3">Acyl dehydratase</fullName>
    </recommendedName>
</protein>
<accession>A0A556AFA4</accession>
<gene>
    <name evidence="1" type="ORF">FOZ76_18355</name>
</gene>
<dbReference type="OrthoDB" id="4235906at2"/>